<dbReference type="InterPro" id="IPR017930">
    <property type="entry name" value="Myb_dom"/>
</dbReference>
<reference evidence="10" key="2">
    <citation type="submission" date="2015-06" db="UniProtKB">
        <authorList>
            <consortium name="EnsemblPlants"/>
        </authorList>
    </citation>
    <scope>IDENTIFICATION</scope>
</reference>
<keyword evidence="3" id="KW-0805">Transcription regulation</keyword>
<feature type="domain" description="HTH myb-type" evidence="9">
    <location>
        <begin position="95"/>
        <end position="149"/>
    </location>
</feature>
<feature type="compositionally biased region" description="Polar residues" evidence="7">
    <location>
        <begin position="215"/>
        <end position="226"/>
    </location>
</feature>
<dbReference type="InterPro" id="IPR009057">
    <property type="entry name" value="Homeodomain-like_sf"/>
</dbReference>
<dbReference type="HOGENOM" id="CLU_028567_21_3_1"/>
<dbReference type="GO" id="GO:0003677">
    <property type="term" value="F:DNA binding"/>
    <property type="evidence" value="ECO:0007669"/>
    <property type="project" value="UniProtKB-KW"/>
</dbReference>
<evidence type="ECO:0000256" key="3">
    <source>
        <dbReference type="ARBA" id="ARBA00023015"/>
    </source>
</evidence>
<evidence type="ECO:0000256" key="4">
    <source>
        <dbReference type="ARBA" id="ARBA00023125"/>
    </source>
</evidence>
<feature type="domain" description="Myb-like" evidence="8">
    <location>
        <begin position="95"/>
        <end position="145"/>
    </location>
</feature>
<keyword evidence="5" id="KW-0804">Transcription</keyword>
<keyword evidence="2" id="KW-0677">Repeat</keyword>
<evidence type="ECO:0000256" key="7">
    <source>
        <dbReference type="SAM" id="MobiDB-lite"/>
    </source>
</evidence>
<dbReference type="OMA" id="TTHENNG"/>
<evidence type="ECO:0000256" key="6">
    <source>
        <dbReference type="ARBA" id="ARBA00023242"/>
    </source>
</evidence>
<organism evidence="10 11">
    <name type="scientific">Oryza rufipogon</name>
    <name type="common">Brownbeard rice</name>
    <name type="synonym">Asian wild rice</name>
    <dbReference type="NCBI Taxonomy" id="4529"/>
    <lineage>
        <taxon>Eukaryota</taxon>
        <taxon>Viridiplantae</taxon>
        <taxon>Streptophyta</taxon>
        <taxon>Embryophyta</taxon>
        <taxon>Tracheophyta</taxon>
        <taxon>Spermatophyta</taxon>
        <taxon>Magnoliopsida</taxon>
        <taxon>Liliopsida</taxon>
        <taxon>Poales</taxon>
        <taxon>Poaceae</taxon>
        <taxon>BOP clade</taxon>
        <taxon>Oryzoideae</taxon>
        <taxon>Oryzeae</taxon>
        <taxon>Oryzinae</taxon>
        <taxon>Oryza</taxon>
    </lineage>
</organism>
<dbReference type="CDD" id="cd00167">
    <property type="entry name" value="SANT"/>
    <property type="match status" value="2"/>
</dbReference>
<feature type="region of interest" description="Disordered" evidence="7">
    <location>
        <begin position="1"/>
        <end position="31"/>
    </location>
</feature>
<evidence type="ECO:0000256" key="5">
    <source>
        <dbReference type="ARBA" id="ARBA00023163"/>
    </source>
</evidence>
<dbReference type="eggNOG" id="KOG0048">
    <property type="taxonomic scope" value="Eukaryota"/>
</dbReference>
<dbReference type="Gene3D" id="1.10.10.60">
    <property type="entry name" value="Homeodomain-like"/>
    <property type="match status" value="2"/>
</dbReference>
<evidence type="ECO:0000256" key="1">
    <source>
        <dbReference type="ARBA" id="ARBA00004123"/>
    </source>
</evidence>
<proteinExistence type="predicted"/>
<dbReference type="Proteomes" id="UP000008022">
    <property type="component" value="Unassembled WGS sequence"/>
</dbReference>
<evidence type="ECO:0000259" key="8">
    <source>
        <dbReference type="PROSITE" id="PS50090"/>
    </source>
</evidence>
<feature type="compositionally biased region" description="Low complexity" evidence="7">
    <location>
        <begin position="151"/>
        <end position="162"/>
    </location>
</feature>
<dbReference type="SMART" id="SM00717">
    <property type="entry name" value="SANT"/>
    <property type="match status" value="2"/>
</dbReference>
<keyword evidence="11" id="KW-1185">Reference proteome</keyword>
<dbReference type="PANTHER" id="PTHR47997:SF91">
    <property type="match status" value="1"/>
</dbReference>
<feature type="domain" description="Myb-like" evidence="8">
    <location>
        <begin position="24"/>
        <end position="94"/>
    </location>
</feature>
<reference evidence="11" key="1">
    <citation type="submission" date="2013-06" db="EMBL/GenBank/DDBJ databases">
        <authorList>
            <person name="Zhao Q."/>
        </authorList>
    </citation>
    <scope>NUCLEOTIDE SEQUENCE</scope>
    <source>
        <strain evidence="11">cv. W1943</strain>
    </source>
</reference>
<dbReference type="STRING" id="4529.A0A0E0MRW6"/>
<dbReference type="PROSITE" id="PS50090">
    <property type="entry name" value="MYB_LIKE"/>
    <property type="match status" value="2"/>
</dbReference>
<dbReference type="PANTHER" id="PTHR47997">
    <property type="entry name" value="MYB DOMAIN PROTEIN 55"/>
    <property type="match status" value="1"/>
</dbReference>
<dbReference type="InterPro" id="IPR051953">
    <property type="entry name" value="Plant_SW-associated_TFs"/>
</dbReference>
<dbReference type="PROSITE" id="PS51294">
    <property type="entry name" value="HTH_MYB"/>
    <property type="match status" value="2"/>
</dbReference>
<dbReference type="Pfam" id="PF00249">
    <property type="entry name" value="Myb_DNA-binding"/>
    <property type="match status" value="2"/>
</dbReference>
<comment type="subcellular location">
    <subcellularLocation>
        <location evidence="1">Nucleus</location>
    </subcellularLocation>
</comment>
<dbReference type="InterPro" id="IPR001005">
    <property type="entry name" value="SANT/Myb"/>
</dbReference>
<dbReference type="SUPFAM" id="SSF46689">
    <property type="entry name" value="Homeodomain-like"/>
    <property type="match status" value="1"/>
</dbReference>
<dbReference type="GO" id="GO:0005634">
    <property type="term" value="C:nucleus"/>
    <property type="evidence" value="ECO:0007669"/>
    <property type="project" value="UniProtKB-SubCell"/>
</dbReference>
<sequence length="296" mass="31752">MVRKPMSSRNGEAAAAAGGGGAAEEKERKGLWSPEEDERLYTHITHRGVSTWSSLIARQVIWFLDLTRLALHSFHCAGLRRSGKSCRLRWMNYLRPDLKKEPISDREAETIISLQKLLGNRWSVIAAKMPGRTDNEIKNYWNSRIRKRQSAAAGAKGEPAPATVMEKEPTANAATVAAAPEAASPPPPPIPARLPMFSCQLLDGGGSGGATATTQSPPNAGSSDISEVSACGGNGGGEDSSRDYCFSGGDVDGDGDMVHLLALDDLDLLVDVPGLLDVDAWDCELYRADYSTSRAR</sequence>
<name>A0A0E0MRW6_ORYRU</name>
<feature type="region of interest" description="Disordered" evidence="7">
    <location>
        <begin position="205"/>
        <end position="237"/>
    </location>
</feature>
<keyword evidence="6" id="KW-0539">Nucleus</keyword>
<dbReference type="Gramene" id="ORUFI01G04650.1">
    <property type="protein sequence ID" value="ORUFI01G04650.1"/>
    <property type="gene ID" value="ORUFI01G04650"/>
</dbReference>
<evidence type="ECO:0000259" key="9">
    <source>
        <dbReference type="PROSITE" id="PS51294"/>
    </source>
</evidence>
<dbReference type="EnsemblPlants" id="ORUFI01G04650.1">
    <property type="protein sequence ID" value="ORUFI01G04650.1"/>
    <property type="gene ID" value="ORUFI01G04650"/>
</dbReference>
<accession>A0A0E0MRW6</accession>
<dbReference type="AlphaFoldDB" id="A0A0E0MRW6"/>
<feature type="region of interest" description="Disordered" evidence="7">
    <location>
        <begin position="150"/>
        <end position="173"/>
    </location>
</feature>
<evidence type="ECO:0000313" key="10">
    <source>
        <dbReference type="EnsemblPlants" id="ORUFI01G04650.1"/>
    </source>
</evidence>
<protein>
    <submittedName>
        <fullName evidence="10">Uncharacterized protein</fullName>
    </submittedName>
</protein>
<feature type="domain" description="HTH myb-type" evidence="9">
    <location>
        <begin position="24"/>
        <end position="94"/>
    </location>
</feature>
<evidence type="ECO:0000256" key="2">
    <source>
        <dbReference type="ARBA" id="ARBA00022737"/>
    </source>
</evidence>
<keyword evidence="4" id="KW-0238">DNA-binding</keyword>
<evidence type="ECO:0000313" key="11">
    <source>
        <dbReference type="Proteomes" id="UP000008022"/>
    </source>
</evidence>